<feature type="transmembrane region" description="Helical" evidence="2">
    <location>
        <begin position="34"/>
        <end position="56"/>
    </location>
</feature>
<keyword evidence="2" id="KW-1133">Transmembrane helix</keyword>
<gene>
    <name evidence="3" type="ORF">IFM12276_49440</name>
</gene>
<sequence>MLSTISGVRTVVRGPADSGEALLRRMAARRRRDNIVVAVLAVLAVLGGGHAILSVFDSGPPAPSDDSTTAIVGHAQLAGSFAEQFVVTYLTATAGQQDRLGEFVGSNQQITLPSSARHVSDPSVVYVSRALAAGGLEVWSVTVSVRVGKAATAAPSDQRQFYRVAVSFSDGRLRALSTPAVVQPPGKGVDLKLAYGAPCAPDTPLGQVAAGFLSAMLAGNGDVARYTTPDAGLAALKPPPFTAVELTSLTTDDSSCGSGGAKAQVLATVNPKADTGATSTLAYPLTMIRNAGQWQVVSIDPIPALASPLAVVVGQDSRGGAPPTSTSSSSPSVTIPPATQN</sequence>
<proteinExistence type="predicted"/>
<dbReference type="Proteomes" id="UP001317870">
    <property type="component" value="Chromosome"/>
</dbReference>
<evidence type="ECO:0000313" key="4">
    <source>
        <dbReference type="Proteomes" id="UP001317870"/>
    </source>
</evidence>
<evidence type="ECO:0000256" key="1">
    <source>
        <dbReference type="SAM" id="MobiDB-lite"/>
    </source>
</evidence>
<dbReference type="InterPro" id="IPR024735">
    <property type="entry name" value="TcpC"/>
</dbReference>
<dbReference type="Pfam" id="PF12642">
    <property type="entry name" value="TpcC"/>
    <property type="match status" value="1"/>
</dbReference>
<feature type="region of interest" description="Disordered" evidence="1">
    <location>
        <begin position="315"/>
        <end position="341"/>
    </location>
</feature>
<feature type="compositionally biased region" description="Low complexity" evidence="1">
    <location>
        <begin position="322"/>
        <end position="341"/>
    </location>
</feature>
<dbReference type="EMBL" id="AP026978">
    <property type="protein sequence ID" value="BDU01916.1"/>
    <property type="molecule type" value="Genomic_DNA"/>
</dbReference>
<name>A0ABN6U9V1_9NOCA</name>
<keyword evidence="2" id="KW-0472">Membrane</keyword>
<evidence type="ECO:0000313" key="3">
    <source>
        <dbReference type="EMBL" id="BDU01916.1"/>
    </source>
</evidence>
<reference evidence="3 4" key="1">
    <citation type="submission" date="2022-11" db="EMBL/GenBank/DDBJ databases">
        <title>Genome Sequencing of Nocardia sp. ON39_IFM12276 and assembly.</title>
        <authorList>
            <person name="Shimojima M."/>
            <person name="Toyokawa M."/>
            <person name="Uesaka K."/>
        </authorList>
    </citation>
    <scope>NUCLEOTIDE SEQUENCE [LARGE SCALE GENOMIC DNA]</scope>
    <source>
        <strain evidence="3 4">IFM 12276</strain>
    </source>
</reference>
<organism evidence="3 4">
    <name type="scientific">Nocardia sputorum</name>
    <dbReference type="NCBI Taxonomy" id="2984338"/>
    <lineage>
        <taxon>Bacteria</taxon>
        <taxon>Bacillati</taxon>
        <taxon>Actinomycetota</taxon>
        <taxon>Actinomycetes</taxon>
        <taxon>Mycobacteriales</taxon>
        <taxon>Nocardiaceae</taxon>
        <taxon>Nocardia</taxon>
    </lineage>
</organism>
<evidence type="ECO:0008006" key="5">
    <source>
        <dbReference type="Google" id="ProtNLM"/>
    </source>
</evidence>
<keyword evidence="4" id="KW-1185">Reference proteome</keyword>
<keyword evidence="2" id="KW-0812">Transmembrane</keyword>
<evidence type="ECO:0000256" key="2">
    <source>
        <dbReference type="SAM" id="Phobius"/>
    </source>
</evidence>
<accession>A0ABN6U9V1</accession>
<protein>
    <recommendedName>
        <fullName evidence="5">Conjugal transfer protein</fullName>
    </recommendedName>
</protein>